<evidence type="ECO:0000256" key="1">
    <source>
        <dbReference type="SAM" id="MobiDB-lite"/>
    </source>
</evidence>
<dbReference type="Proteomes" id="UP001219934">
    <property type="component" value="Unassembled WGS sequence"/>
</dbReference>
<proteinExistence type="predicted"/>
<dbReference type="AlphaFoldDB" id="A0AAD6A491"/>
<evidence type="ECO:0000313" key="3">
    <source>
        <dbReference type="Proteomes" id="UP001219934"/>
    </source>
</evidence>
<accession>A0AAD6A491</accession>
<reference evidence="2" key="1">
    <citation type="submission" date="2022-11" db="EMBL/GenBank/DDBJ databases">
        <title>Chromosome-level genome of Pogonophryne albipinna.</title>
        <authorList>
            <person name="Jo E."/>
        </authorList>
    </citation>
    <scope>NUCLEOTIDE SEQUENCE</scope>
    <source>
        <strain evidence="2">SGF0006</strain>
        <tissue evidence="2">Muscle</tissue>
    </source>
</reference>
<comment type="caution">
    <text evidence="2">The sequence shown here is derived from an EMBL/GenBank/DDBJ whole genome shotgun (WGS) entry which is preliminary data.</text>
</comment>
<protein>
    <submittedName>
        <fullName evidence="2">Uncharacterized protein</fullName>
    </submittedName>
</protein>
<sequence length="100" mass="11054">MTKKVKGVCRSENGPEGEEDKISNSVPGQGIVVYGSAEEATEDMAKRGLPVSVIKHPDSLLERIQQITWRTSKRLGTLDRAGRDVNYKEKLGAFRHKDSA</sequence>
<feature type="region of interest" description="Disordered" evidence="1">
    <location>
        <begin position="1"/>
        <end position="27"/>
    </location>
</feature>
<dbReference type="EMBL" id="JAPTMU010000808">
    <property type="protein sequence ID" value="KAJ4918094.1"/>
    <property type="molecule type" value="Genomic_DNA"/>
</dbReference>
<name>A0AAD6A491_9TELE</name>
<evidence type="ECO:0000313" key="2">
    <source>
        <dbReference type="EMBL" id="KAJ4918094.1"/>
    </source>
</evidence>
<organism evidence="2 3">
    <name type="scientific">Pogonophryne albipinna</name>
    <dbReference type="NCBI Taxonomy" id="1090488"/>
    <lineage>
        <taxon>Eukaryota</taxon>
        <taxon>Metazoa</taxon>
        <taxon>Chordata</taxon>
        <taxon>Craniata</taxon>
        <taxon>Vertebrata</taxon>
        <taxon>Euteleostomi</taxon>
        <taxon>Actinopterygii</taxon>
        <taxon>Neopterygii</taxon>
        <taxon>Teleostei</taxon>
        <taxon>Neoteleostei</taxon>
        <taxon>Acanthomorphata</taxon>
        <taxon>Eupercaria</taxon>
        <taxon>Perciformes</taxon>
        <taxon>Notothenioidei</taxon>
        <taxon>Pogonophryne</taxon>
    </lineage>
</organism>
<keyword evidence="3" id="KW-1185">Reference proteome</keyword>
<gene>
    <name evidence="2" type="ORF">JOQ06_022367</name>
</gene>